<protein>
    <recommendedName>
        <fullName evidence="3">DUF4145 domain-containing protein</fullName>
    </recommendedName>
</protein>
<sequence>MNSEKLVCRVDELIKLGEEVLTTESEGFNGAKRVDLIRFYKFRSATISFVLKLFGHSHPYFVDFSEKVKDASPLSCKRGIGMLHAVKSEIEQGWLTSTKGLISADIFGDFLEMAEHLLQEGYKDPAAVLIGSALEQHLKNLCVANDIDLAIERGEKLIPKKADVINADLVKSTVYSKLDQKSVTFWLGIRNNAAHGDFEAYNKEQVEFMLSAVSEFMGRTAE</sequence>
<keyword evidence="2" id="KW-1185">Reference proteome</keyword>
<accession>A0ABX1U7G2</accession>
<comment type="caution">
    <text evidence="1">The sequence shown here is derived from an EMBL/GenBank/DDBJ whole genome shotgun (WGS) entry which is preliminary data.</text>
</comment>
<evidence type="ECO:0000313" key="2">
    <source>
        <dbReference type="Proteomes" id="UP000590068"/>
    </source>
</evidence>
<dbReference type="Proteomes" id="UP000590068">
    <property type="component" value="Unassembled WGS sequence"/>
</dbReference>
<reference evidence="1 2" key="1">
    <citation type="submission" date="2020-04" db="EMBL/GenBank/DDBJ databases">
        <title>WGS-Seq of Vibrio isolated by the O'Toole Lab.</title>
        <authorList>
            <person name="Mckone K.P."/>
            <person name="Whitaker R."/>
            <person name="Sevigney J.L."/>
            <person name="Herring J.B."/>
            <person name="O'Toole G."/>
        </authorList>
    </citation>
    <scope>NUCLEOTIDE SEQUENCE [LARGE SCALE GENOMIC DNA]</scope>
    <source>
        <strain evidence="1 2">BS_02</strain>
    </source>
</reference>
<evidence type="ECO:0000313" key="1">
    <source>
        <dbReference type="EMBL" id="NMR70392.1"/>
    </source>
</evidence>
<proteinExistence type="predicted"/>
<dbReference type="EMBL" id="JABCJR010000017">
    <property type="protein sequence ID" value="NMR70392.1"/>
    <property type="molecule type" value="Genomic_DNA"/>
</dbReference>
<evidence type="ECO:0008006" key="3">
    <source>
        <dbReference type="Google" id="ProtNLM"/>
    </source>
</evidence>
<name>A0ABX1U7G2_9VIBR</name>
<dbReference type="RefSeq" id="WP_133150180.1">
    <property type="nucleotide sequence ID" value="NZ_JABBXC010000027.1"/>
</dbReference>
<organism evidence="1 2">
    <name type="scientific">Vibrio breoganii</name>
    <dbReference type="NCBI Taxonomy" id="553239"/>
    <lineage>
        <taxon>Bacteria</taxon>
        <taxon>Pseudomonadati</taxon>
        <taxon>Pseudomonadota</taxon>
        <taxon>Gammaproteobacteria</taxon>
        <taxon>Vibrionales</taxon>
        <taxon>Vibrionaceae</taxon>
        <taxon>Vibrio</taxon>
    </lineage>
</organism>
<gene>
    <name evidence="1" type="ORF">HJ568_10435</name>
</gene>